<dbReference type="KEGG" id="alm:AO498_15440"/>
<protein>
    <recommendedName>
        <fullName evidence="3">DUF3052 domain-containing protein</fullName>
    </recommendedName>
</protein>
<dbReference type="STRING" id="1727163.AO498_15440"/>
<accession>A0A142ERU2</accession>
<evidence type="ECO:0000313" key="2">
    <source>
        <dbReference type="Proteomes" id="UP000073816"/>
    </source>
</evidence>
<name>A0A142ERU2_9BACT</name>
<dbReference type="PATRIC" id="fig|1727163.4.peg.3240"/>
<dbReference type="RefSeq" id="WP_067549669.1">
    <property type="nucleotide sequence ID" value="NZ_CP012836.1"/>
</dbReference>
<evidence type="ECO:0000313" key="1">
    <source>
        <dbReference type="EMBL" id="AMQ57847.1"/>
    </source>
</evidence>
<sequence>MDPLLKKLNFKPDMKIRVWNAPTELTPLIQSWQEAGLLAVEGEIPTFMIAFVTCKEEVERVFPEIHQQSPEDELIWLAYPKGSSKKYKASINRDHGWGMLGNLNYEPVRQIAIDEDWSALRFRKTRYIKTMTRKFSAKNQ</sequence>
<evidence type="ECO:0008006" key="3">
    <source>
        <dbReference type="Google" id="ProtNLM"/>
    </source>
</evidence>
<dbReference type="OrthoDB" id="9800461at2"/>
<proteinExistence type="predicted"/>
<dbReference type="AlphaFoldDB" id="A0A142ERU2"/>
<organism evidence="1 2">
    <name type="scientific">Algoriphagus sanaruensis</name>
    <dbReference type="NCBI Taxonomy" id="1727163"/>
    <lineage>
        <taxon>Bacteria</taxon>
        <taxon>Pseudomonadati</taxon>
        <taxon>Bacteroidota</taxon>
        <taxon>Cytophagia</taxon>
        <taxon>Cytophagales</taxon>
        <taxon>Cyclobacteriaceae</taxon>
        <taxon>Algoriphagus</taxon>
    </lineage>
</organism>
<reference evidence="2" key="1">
    <citation type="submission" date="2015-09" db="EMBL/GenBank/DDBJ databases">
        <title>Complete sequence of Algoriphagus sp. M8-2.</title>
        <authorList>
            <person name="Shintani M."/>
        </authorList>
    </citation>
    <scope>NUCLEOTIDE SEQUENCE [LARGE SCALE GENOMIC DNA]</scope>
    <source>
        <strain evidence="2">M8-2</strain>
    </source>
</reference>
<gene>
    <name evidence="1" type="ORF">AO498_15440</name>
</gene>
<reference evidence="1 2" key="2">
    <citation type="journal article" date="2016" name="Genome Announc.">
        <title>Complete Genome Sequence of Algoriphagus sp. Strain M8-2, Isolated from a Brackish Lake.</title>
        <authorList>
            <person name="Muraguchi Y."/>
            <person name="Kushimoto K."/>
            <person name="Ohtsubo Y."/>
            <person name="Suzuki T."/>
            <person name="Dohra H."/>
            <person name="Kimbara K."/>
            <person name="Shintani M."/>
        </authorList>
    </citation>
    <scope>NUCLEOTIDE SEQUENCE [LARGE SCALE GENOMIC DNA]</scope>
    <source>
        <strain evidence="1 2">M8-2</strain>
    </source>
</reference>
<dbReference type="Proteomes" id="UP000073816">
    <property type="component" value="Chromosome"/>
</dbReference>
<keyword evidence="2" id="KW-1185">Reference proteome</keyword>
<dbReference type="EMBL" id="CP012836">
    <property type="protein sequence ID" value="AMQ57847.1"/>
    <property type="molecule type" value="Genomic_DNA"/>
</dbReference>